<reference evidence="2 3" key="1">
    <citation type="submission" date="2019-08" db="EMBL/GenBank/DDBJ databases">
        <title>In-depth cultivation of the pig gut microbiome towards novel bacterial diversity and tailored functional studies.</title>
        <authorList>
            <person name="Wylensek D."/>
            <person name="Hitch T.C.A."/>
            <person name="Clavel T."/>
        </authorList>
    </citation>
    <scope>NUCLEOTIDE SEQUENCE [LARGE SCALE GENOMIC DNA]</scope>
    <source>
        <strain evidence="2 3">WCA3-601-WT-6H</strain>
    </source>
</reference>
<sequence>MNKNIIFKRILMIALTILMILLELSFWPGYLAHDFFWSKSNSAYGNYNSPYAKGVSTTQYFIPQMSWLSGIDIVADFDENAVGNETLEFAIYDEKGKKIYDDQISIAKMQSGLYYTIPVKKKLKVGEQYYWTICATEDLPYDWRLMYSADKTGIASENTFVTSEGQQTFGEEQQTVSQYCYYTHKDKVIIIATCWCGSILIYLIILEIIQKIFRKPSADNEEKEKNHDL</sequence>
<dbReference type="EMBL" id="VUMU01000003">
    <property type="protein sequence ID" value="MST57372.1"/>
    <property type="molecule type" value="Genomic_DNA"/>
</dbReference>
<keyword evidence="1" id="KW-0812">Transmembrane</keyword>
<accession>A0A6L5YI90</accession>
<gene>
    <name evidence="2" type="ORF">FYJ59_03800</name>
</gene>
<keyword evidence="1" id="KW-1133">Transmembrane helix</keyword>
<dbReference type="RefSeq" id="WP_154495347.1">
    <property type="nucleotide sequence ID" value="NZ_VUMU01000003.1"/>
</dbReference>
<keyword evidence="3" id="KW-1185">Reference proteome</keyword>
<dbReference type="AlphaFoldDB" id="A0A6L5YI90"/>
<protein>
    <submittedName>
        <fullName evidence="2">Uncharacterized protein</fullName>
    </submittedName>
</protein>
<evidence type="ECO:0000313" key="3">
    <source>
        <dbReference type="Proteomes" id="UP000476055"/>
    </source>
</evidence>
<evidence type="ECO:0000256" key="1">
    <source>
        <dbReference type="SAM" id="Phobius"/>
    </source>
</evidence>
<keyword evidence="1" id="KW-0472">Membrane</keyword>
<dbReference type="Proteomes" id="UP000476055">
    <property type="component" value="Unassembled WGS sequence"/>
</dbReference>
<organism evidence="2 3">
    <name type="scientific">Waltera intestinalis</name>
    <dbReference type="NCBI Taxonomy" id="2606635"/>
    <lineage>
        <taxon>Bacteria</taxon>
        <taxon>Bacillati</taxon>
        <taxon>Bacillota</taxon>
        <taxon>Clostridia</taxon>
        <taxon>Lachnospirales</taxon>
        <taxon>Lachnospiraceae</taxon>
        <taxon>Waltera</taxon>
    </lineage>
</organism>
<feature type="transmembrane region" description="Helical" evidence="1">
    <location>
        <begin position="188"/>
        <end position="209"/>
    </location>
</feature>
<comment type="caution">
    <text evidence="2">The sequence shown here is derived from an EMBL/GenBank/DDBJ whole genome shotgun (WGS) entry which is preliminary data.</text>
</comment>
<feature type="transmembrane region" description="Helical" evidence="1">
    <location>
        <begin position="12"/>
        <end position="30"/>
    </location>
</feature>
<proteinExistence type="predicted"/>
<evidence type="ECO:0000313" key="2">
    <source>
        <dbReference type="EMBL" id="MST57372.1"/>
    </source>
</evidence>
<name>A0A6L5YI90_9FIRM</name>